<dbReference type="CDD" id="cd23992">
    <property type="entry name" value="PBP_GOBP"/>
    <property type="match status" value="1"/>
</dbReference>
<dbReference type="EMBL" id="KT381650">
    <property type="protein sequence ID" value="AMA98141.1"/>
    <property type="molecule type" value="mRNA"/>
</dbReference>
<name>A0A0X8DBJ0_BLAGE</name>
<dbReference type="SUPFAM" id="SSF47565">
    <property type="entry name" value="Insect pheromone/odorant-binding proteins"/>
    <property type="match status" value="1"/>
</dbReference>
<protein>
    <submittedName>
        <fullName evidence="2">Chemosensory protein</fullName>
    </submittedName>
</protein>
<feature type="chain" id="PRO_5007065545" evidence="1">
    <location>
        <begin position="21"/>
        <end position="150"/>
    </location>
</feature>
<dbReference type="InterPro" id="IPR006170">
    <property type="entry name" value="PBP/GOBP"/>
</dbReference>
<feature type="signal peptide" evidence="1">
    <location>
        <begin position="1"/>
        <end position="20"/>
    </location>
</feature>
<dbReference type="Pfam" id="PF01395">
    <property type="entry name" value="PBP_GOBP"/>
    <property type="match status" value="1"/>
</dbReference>
<dbReference type="AlphaFoldDB" id="A0A0X8DBJ0"/>
<dbReference type="Gene3D" id="1.10.238.20">
    <property type="entry name" value="Pheromone/general odorant binding protein domain"/>
    <property type="match status" value="1"/>
</dbReference>
<reference evidence="2" key="1">
    <citation type="submission" date="2015-08" db="EMBL/GenBank/DDBJ databases">
        <title>Transcriptome-Based Identification and Expression Profiles of Chemosensory Genes in German Cockroach, Blattella germanica.</title>
        <authorList>
            <person name="Niu D.-J."/>
        </authorList>
    </citation>
    <scope>NUCLEOTIDE SEQUENCE</scope>
</reference>
<dbReference type="GO" id="GO:0005549">
    <property type="term" value="F:odorant binding"/>
    <property type="evidence" value="ECO:0007669"/>
    <property type="project" value="InterPro"/>
</dbReference>
<evidence type="ECO:0000313" key="2">
    <source>
        <dbReference type="EMBL" id="AMA98141.1"/>
    </source>
</evidence>
<sequence length="150" mass="16688">MNMRNQIVIVLLSFYGYALCASKQGGLPKKVIEECRKATGVTEAEAQELQENDLVKDESNEAHRCFVACILSKRGAMKDGKMVVEEAVHAAKDGFKEAGFPFDEAKYRKGLEECNKQTGEGKCVKSYNAWKCFLSFTSKTMIKSAEDKGK</sequence>
<dbReference type="InterPro" id="IPR036728">
    <property type="entry name" value="PBP_GOBP_sf"/>
</dbReference>
<proteinExistence type="evidence at transcript level"/>
<keyword evidence="1" id="KW-0732">Signal</keyword>
<organism evidence="2">
    <name type="scientific">Blattella germanica</name>
    <name type="common">German cockroach</name>
    <name type="synonym">Blatta germanica</name>
    <dbReference type="NCBI Taxonomy" id="6973"/>
    <lineage>
        <taxon>Eukaryota</taxon>
        <taxon>Metazoa</taxon>
        <taxon>Ecdysozoa</taxon>
        <taxon>Arthropoda</taxon>
        <taxon>Hexapoda</taxon>
        <taxon>Insecta</taxon>
        <taxon>Pterygota</taxon>
        <taxon>Neoptera</taxon>
        <taxon>Polyneoptera</taxon>
        <taxon>Dictyoptera</taxon>
        <taxon>Blattodea</taxon>
        <taxon>Blaberoidea</taxon>
        <taxon>Blattellidae</taxon>
        <taxon>Blattella</taxon>
    </lineage>
</organism>
<evidence type="ECO:0000256" key="1">
    <source>
        <dbReference type="SAM" id="SignalP"/>
    </source>
</evidence>
<accession>A0A0X8DBJ0</accession>
<dbReference type="SMART" id="SM00708">
    <property type="entry name" value="PhBP"/>
    <property type="match status" value="1"/>
</dbReference>